<name>A0AA88DRV3_FICCA</name>
<feature type="region of interest" description="Disordered" evidence="1">
    <location>
        <begin position="1"/>
        <end position="69"/>
    </location>
</feature>
<organism evidence="2 3">
    <name type="scientific">Ficus carica</name>
    <name type="common">Common fig</name>
    <dbReference type="NCBI Taxonomy" id="3494"/>
    <lineage>
        <taxon>Eukaryota</taxon>
        <taxon>Viridiplantae</taxon>
        <taxon>Streptophyta</taxon>
        <taxon>Embryophyta</taxon>
        <taxon>Tracheophyta</taxon>
        <taxon>Spermatophyta</taxon>
        <taxon>Magnoliopsida</taxon>
        <taxon>eudicotyledons</taxon>
        <taxon>Gunneridae</taxon>
        <taxon>Pentapetalae</taxon>
        <taxon>rosids</taxon>
        <taxon>fabids</taxon>
        <taxon>Rosales</taxon>
        <taxon>Moraceae</taxon>
        <taxon>Ficeae</taxon>
        <taxon>Ficus</taxon>
    </lineage>
</organism>
<keyword evidence="3" id="KW-1185">Reference proteome</keyword>
<dbReference type="EMBL" id="BTGU01000098">
    <property type="protein sequence ID" value="GMN60401.1"/>
    <property type="molecule type" value="Genomic_DNA"/>
</dbReference>
<evidence type="ECO:0000313" key="3">
    <source>
        <dbReference type="Proteomes" id="UP001187192"/>
    </source>
</evidence>
<dbReference type="Proteomes" id="UP001187192">
    <property type="component" value="Unassembled WGS sequence"/>
</dbReference>
<feature type="compositionally biased region" description="Polar residues" evidence="1">
    <location>
        <begin position="14"/>
        <end position="29"/>
    </location>
</feature>
<sequence>MQQPFGPRARRYSTSRWAPQRSSTTTPANSAKAWALQHHQGASQRRLKESPTDLRSAAELENEGPFRIDLGVLDHAFSSRLGGEEEEEKEKMAN</sequence>
<accession>A0AA88DRV3</accession>
<feature type="compositionally biased region" description="Basic and acidic residues" evidence="1">
    <location>
        <begin position="46"/>
        <end position="58"/>
    </location>
</feature>
<dbReference type="AlphaFoldDB" id="A0AA88DRV3"/>
<evidence type="ECO:0000313" key="2">
    <source>
        <dbReference type="EMBL" id="GMN60401.1"/>
    </source>
</evidence>
<evidence type="ECO:0000256" key="1">
    <source>
        <dbReference type="SAM" id="MobiDB-lite"/>
    </source>
</evidence>
<proteinExistence type="predicted"/>
<reference evidence="2" key="1">
    <citation type="submission" date="2023-07" db="EMBL/GenBank/DDBJ databases">
        <title>draft genome sequence of fig (Ficus carica).</title>
        <authorList>
            <person name="Takahashi T."/>
            <person name="Nishimura K."/>
        </authorList>
    </citation>
    <scope>NUCLEOTIDE SEQUENCE</scope>
</reference>
<protein>
    <submittedName>
        <fullName evidence="2">Uncharacterized protein</fullName>
    </submittedName>
</protein>
<comment type="caution">
    <text evidence="2">The sequence shown here is derived from an EMBL/GenBank/DDBJ whole genome shotgun (WGS) entry which is preliminary data.</text>
</comment>
<gene>
    <name evidence="2" type="ORF">TIFTF001_029503</name>
</gene>